<organism evidence="2 3">
    <name type="scientific">Aquirufa salirivi</name>
    <dbReference type="NCBI Taxonomy" id="3104729"/>
    <lineage>
        <taxon>Bacteria</taxon>
        <taxon>Pseudomonadati</taxon>
        <taxon>Bacteroidota</taxon>
        <taxon>Cytophagia</taxon>
        <taxon>Cytophagales</taxon>
        <taxon>Flectobacillaceae</taxon>
        <taxon>Aquirufa</taxon>
    </lineage>
</organism>
<protein>
    <submittedName>
        <fullName evidence="2">Transposase</fullName>
    </submittedName>
</protein>
<accession>A0ABW8RQB7</accession>
<feature type="domain" description="Transposase DDE" evidence="1">
    <location>
        <begin position="6"/>
        <end position="62"/>
    </location>
</feature>
<dbReference type="Pfam" id="PF13612">
    <property type="entry name" value="DDE_Tnp_1_3"/>
    <property type="match status" value="1"/>
</dbReference>
<evidence type="ECO:0000259" key="1">
    <source>
        <dbReference type="Pfam" id="PF13612"/>
    </source>
</evidence>
<evidence type="ECO:0000313" key="2">
    <source>
        <dbReference type="EMBL" id="MFL0160924.1"/>
    </source>
</evidence>
<dbReference type="Proteomes" id="UP001623558">
    <property type="component" value="Unassembled WGS sequence"/>
</dbReference>
<sequence>MVNYLKQGLFKQSLVRHNFKAGIQHYTKVKKNWKNHLMCLKDKILLRKRAIIETVNDELKNLY</sequence>
<evidence type="ECO:0000313" key="3">
    <source>
        <dbReference type="Proteomes" id="UP001623558"/>
    </source>
</evidence>
<dbReference type="InterPro" id="IPR025668">
    <property type="entry name" value="Tnp_DDE_dom"/>
</dbReference>
<keyword evidence="3" id="KW-1185">Reference proteome</keyword>
<reference evidence="2 3" key="1">
    <citation type="submission" date="2024-07" db="EMBL/GenBank/DDBJ databases">
        <authorList>
            <person name="Pitt A."/>
            <person name="Hahn M.W."/>
        </authorList>
    </citation>
    <scope>NUCLEOTIDE SEQUENCE [LARGE SCALE GENOMIC DNA]</scope>
    <source>
        <strain evidence="2 3">1-SAACH-A3</strain>
    </source>
</reference>
<comment type="caution">
    <text evidence="2">The sequence shown here is derived from an EMBL/GenBank/DDBJ whole genome shotgun (WGS) entry which is preliminary data.</text>
</comment>
<gene>
    <name evidence="2" type="ORF">U0R11_00820</name>
</gene>
<name>A0ABW8RQB7_9BACT</name>
<proteinExistence type="predicted"/>
<dbReference type="EMBL" id="JBEWZH010000001">
    <property type="protein sequence ID" value="MFL0160924.1"/>
    <property type="molecule type" value="Genomic_DNA"/>
</dbReference>